<organism evidence="6">
    <name type="scientific">uncultured Sphingomonas sp</name>
    <dbReference type="NCBI Taxonomy" id="158754"/>
    <lineage>
        <taxon>Bacteria</taxon>
        <taxon>Pseudomonadati</taxon>
        <taxon>Pseudomonadota</taxon>
        <taxon>Alphaproteobacteria</taxon>
        <taxon>Sphingomonadales</taxon>
        <taxon>Sphingomonadaceae</taxon>
        <taxon>Sphingomonas</taxon>
        <taxon>environmental samples</taxon>
    </lineage>
</organism>
<dbReference type="PRINTS" id="PR00081">
    <property type="entry name" value="GDHRDH"/>
</dbReference>
<keyword evidence="5" id="KW-0812">Transmembrane</keyword>
<dbReference type="InterPro" id="IPR036291">
    <property type="entry name" value="NAD(P)-bd_dom_sf"/>
</dbReference>
<feature type="transmembrane region" description="Helical" evidence="5">
    <location>
        <begin position="314"/>
        <end position="335"/>
    </location>
</feature>
<keyword evidence="2" id="KW-0560">Oxidoreductase</keyword>
<dbReference type="AlphaFoldDB" id="A0A6J4SKD2"/>
<feature type="region of interest" description="Disordered" evidence="4">
    <location>
        <begin position="271"/>
        <end position="297"/>
    </location>
</feature>
<keyword evidence="5" id="KW-0472">Membrane</keyword>
<protein>
    <submittedName>
        <fullName evidence="6">Short-chain dehydrogenase/reductase SDR</fullName>
    </submittedName>
</protein>
<feature type="compositionally biased region" description="Polar residues" evidence="4">
    <location>
        <begin position="271"/>
        <end position="282"/>
    </location>
</feature>
<dbReference type="NCBIfam" id="NF005495">
    <property type="entry name" value="PRK07109.1"/>
    <property type="match status" value="1"/>
</dbReference>
<keyword evidence="5" id="KW-1133">Transmembrane helix</keyword>
<dbReference type="EMBL" id="CADCVZ010000012">
    <property type="protein sequence ID" value="CAA9498326.1"/>
    <property type="molecule type" value="Genomic_DNA"/>
</dbReference>
<dbReference type="PANTHER" id="PTHR44196">
    <property type="entry name" value="DEHYDROGENASE/REDUCTASE SDR FAMILY MEMBER 7B"/>
    <property type="match status" value="1"/>
</dbReference>
<dbReference type="PANTHER" id="PTHR44196:SF1">
    <property type="entry name" value="DEHYDROGENASE_REDUCTASE SDR FAMILY MEMBER 7B"/>
    <property type="match status" value="1"/>
</dbReference>
<comment type="similarity">
    <text evidence="1 3">Belongs to the short-chain dehydrogenases/reductases (SDR) family.</text>
</comment>
<dbReference type="GO" id="GO:0016491">
    <property type="term" value="F:oxidoreductase activity"/>
    <property type="evidence" value="ECO:0007669"/>
    <property type="project" value="UniProtKB-KW"/>
</dbReference>
<name>A0A6J4SKD2_9SPHN</name>
<reference evidence="6" key="1">
    <citation type="submission" date="2020-02" db="EMBL/GenBank/DDBJ databases">
        <authorList>
            <person name="Meier V. D."/>
        </authorList>
    </citation>
    <scope>NUCLEOTIDE SEQUENCE</scope>
    <source>
        <strain evidence="6">AVDCRST_MAG09</strain>
    </source>
</reference>
<evidence type="ECO:0000256" key="4">
    <source>
        <dbReference type="SAM" id="MobiDB-lite"/>
    </source>
</evidence>
<sequence length="359" mass="37928">MAEPLKPLSEQVMVITGASSGIGLATARRAAAEGARVVLAARNSEALDEAVVAIRNKGGQATALAVDVADEGAADQLAAKALEEFGSIDSWVNDAAVALYARLEEVTLQEHRRVFDVGYFGLVQGSMAAVRHMKERGGALINVGSVLSNRAIPLQGPYCAMKAAVMQFTDALRMEVEDEGSPMAVTLIKPAGIDTPYPEHARNKMNKPARLPQPLYDVELVAKAICFAAAHRRRELVVGGGGVMLTSVAPALSRLSDLGMELLGDEVAQTTTVPPTPGTNDNLFEPRADGRTESNQQPFTRQTSLYLEAQMHPVAATAIVSGVAAAIGGAAWALGQRGRRDVGTRDAERRLKAARLAAE</sequence>
<dbReference type="RefSeq" id="WP_294172110.1">
    <property type="nucleotide sequence ID" value="NZ_CADCVZ010000012.1"/>
</dbReference>
<evidence type="ECO:0000313" key="6">
    <source>
        <dbReference type="EMBL" id="CAA9498326.1"/>
    </source>
</evidence>
<evidence type="ECO:0000256" key="3">
    <source>
        <dbReference type="RuleBase" id="RU000363"/>
    </source>
</evidence>
<accession>A0A6J4SKD2</accession>
<dbReference type="SUPFAM" id="SSF51735">
    <property type="entry name" value="NAD(P)-binding Rossmann-fold domains"/>
    <property type="match status" value="1"/>
</dbReference>
<dbReference type="PRINTS" id="PR00080">
    <property type="entry name" value="SDRFAMILY"/>
</dbReference>
<proteinExistence type="inferred from homology"/>
<evidence type="ECO:0000256" key="1">
    <source>
        <dbReference type="ARBA" id="ARBA00006484"/>
    </source>
</evidence>
<dbReference type="InterPro" id="IPR002347">
    <property type="entry name" value="SDR_fam"/>
</dbReference>
<gene>
    <name evidence="6" type="ORF">AVDCRST_MAG09-532</name>
</gene>
<evidence type="ECO:0000256" key="5">
    <source>
        <dbReference type="SAM" id="Phobius"/>
    </source>
</evidence>
<dbReference type="Pfam" id="PF00106">
    <property type="entry name" value="adh_short"/>
    <property type="match status" value="1"/>
</dbReference>
<dbReference type="Gene3D" id="3.40.50.720">
    <property type="entry name" value="NAD(P)-binding Rossmann-like Domain"/>
    <property type="match status" value="1"/>
</dbReference>
<dbReference type="GO" id="GO:0016020">
    <property type="term" value="C:membrane"/>
    <property type="evidence" value="ECO:0007669"/>
    <property type="project" value="TreeGrafter"/>
</dbReference>
<evidence type="ECO:0000256" key="2">
    <source>
        <dbReference type="ARBA" id="ARBA00023002"/>
    </source>
</evidence>